<sequence>MKFVVRRPVTVPRPMRLIAYAVLGSVLVAPAVASATGDGQVAAKVMSAAKRTQQAPNVFYPLPSSASPTDQQNYRSGGGTDLEASCGTQVRAIHAGTVHYVPSSSWGGANTVEVTTGDGHLTSYYGYLGSITAFDNQIVSAGQPLGTVGSLGAAAGTCELGIQIMPNGTTTTDPTAWLESWVGKPNPDLSMWGSNGFLLATFNVLGASHTKRPGGDASRRYPTWSKRLPGVVSYLENNHIDVAGMQEFQRSQHKAFLKQASSQYAAFPASSRTDTDNTIVWRKDTFDLVEAHKFAIPYFNGHKRNMNYVLLRQKSTGRTAYFINVHNPANTRRYHHQQKWRNRSIAVERKLVIRLRSFNRPVFLTGDLNDRDKAFCPLTKDKLMLSANSVPSFTCAPPSSLWIDWILGAGQTRFSSYIRDWSLKSANVTDHPVVYSRTYLAE</sequence>
<feature type="signal peptide" evidence="2">
    <location>
        <begin position="1"/>
        <end position="35"/>
    </location>
</feature>
<dbReference type="Gene3D" id="3.60.10.10">
    <property type="entry name" value="Endonuclease/exonuclease/phosphatase"/>
    <property type="match status" value="1"/>
</dbReference>
<dbReference type="InterPro" id="IPR016047">
    <property type="entry name" value="M23ase_b-sheet_dom"/>
</dbReference>
<evidence type="ECO:0000313" key="5">
    <source>
        <dbReference type="EMBL" id="RLV47483.1"/>
    </source>
</evidence>
<dbReference type="PANTHER" id="PTHR21666:SF270">
    <property type="entry name" value="MUREIN HYDROLASE ACTIVATOR ENVC"/>
    <property type="match status" value="1"/>
</dbReference>
<dbReference type="PANTHER" id="PTHR21666">
    <property type="entry name" value="PEPTIDASE-RELATED"/>
    <property type="match status" value="1"/>
</dbReference>
<evidence type="ECO:0000256" key="2">
    <source>
        <dbReference type="SAM" id="SignalP"/>
    </source>
</evidence>
<dbReference type="InterPro" id="IPR005135">
    <property type="entry name" value="Endo/exonuclease/phosphatase"/>
</dbReference>
<feature type="domain" description="M23ase beta-sheet core" evidence="3">
    <location>
        <begin position="79"/>
        <end position="169"/>
    </location>
</feature>
<dbReference type="AlphaFoldDB" id="A0A3L8NY68"/>
<evidence type="ECO:0000256" key="1">
    <source>
        <dbReference type="SAM" id="MobiDB-lite"/>
    </source>
</evidence>
<dbReference type="Pfam" id="PF01551">
    <property type="entry name" value="Peptidase_M23"/>
    <property type="match status" value="1"/>
</dbReference>
<dbReference type="InterPro" id="IPR036691">
    <property type="entry name" value="Endo/exonu/phosph_ase_sf"/>
</dbReference>
<evidence type="ECO:0000259" key="4">
    <source>
        <dbReference type="Pfam" id="PF03372"/>
    </source>
</evidence>
<dbReference type="GO" id="GO:0004222">
    <property type="term" value="F:metalloendopeptidase activity"/>
    <property type="evidence" value="ECO:0007669"/>
    <property type="project" value="TreeGrafter"/>
</dbReference>
<evidence type="ECO:0000313" key="6">
    <source>
        <dbReference type="Proteomes" id="UP000281708"/>
    </source>
</evidence>
<reference evidence="5 6" key="1">
    <citation type="submission" date="2018-10" db="EMBL/GenBank/DDBJ databases">
        <title>Marmoricola sp. 4Q3S-7 whole genome shotgun sequence.</title>
        <authorList>
            <person name="Li F."/>
        </authorList>
    </citation>
    <scope>NUCLEOTIDE SEQUENCE [LARGE SCALE GENOMIC DNA]</scope>
    <source>
        <strain evidence="5 6">4Q3S-7</strain>
    </source>
</reference>
<dbReference type="SUPFAM" id="SSF51261">
    <property type="entry name" value="Duplicated hybrid motif"/>
    <property type="match status" value="1"/>
</dbReference>
<feature type="compositionally biased region" description="Polar residues" evidence="1">
    <location>
        <begin position="64"/>
        <end position="75"/>
    </location>
</feature>
<organism evidence="5 6">
    <name type="scientific">Nocardioides mangrovicus</name>
    <dbReference type="NCBI Taxonomy" id="2478913"/>
    <lineage>
        <taxon>Bacteria</taxon>
        <taxon>Bacillati</taxon>
        <taxon>Actinomycetota</taxon>
        <taxon>Actinomycetes</taxon>
        <taxon>Propionibacteriales</taxon>
        <taxon>Nocardioidaceae</taxon>
        <taxon>Nocardioides</taxon>
    </lineage>
</organism>
<accession>A0A3L8NY68</accession>
<comment type="caution">
    <text evidence="5">The sequence shown here is derived from an EMBL/GenBank/DDBJ whole genome shotgun (WGS) entry which is preliminary data.</text>
</comment>
<dbReference type="EMBL" id="RDBE01000010">
    <property type="protein sequence ID" value="RLV47483.1"/>
    <property type="molecule type" value="Genomic_DNA"/>
</dbReference>
<keyword evidence="2" id="KW-0732">Signal</keyword>
<dbReference type="Gene3D" id="2.70.70.10">
    <property type="entry name" value="Glucose Permease (Domain IIA)"/>
    <property type="match status" value="1"/>
</dbReference>
<dbReference type="Pfam" id="PF03372">
    <property type="entry name" value="Exo_endo_phos"/>
    <property type="match status" value="1"/>
</dbReference>
<gene>
    <name evidence="5" type="ORF">D9V37_14920</name>
</gene>
<dbReference type="InterPro" id="IPR011055">
    <property type="entry name" value="Dup_hybrid_motif"/>
</dbReference>
<evidence type="ECO:0000259" key="3">
    <source>
        <dbReference type="Pfam" id="PF01551"/>
    </source>
</evidence>
<dbReference type="SUPFAM" id="SSF56219">
    <property type="entry name" value="DNase I-like"/>
    <property type="match status" value="1"/>
</dbReference>
<dbReference type="Proteomes" id="UP000281708">
    <property type="component" value="Unassembled WGS sequence"/>
</dbReference>
<keyword evidence="6" id="KW-1185">Reference proteome</keyword>
<proteinExistence type="predicted"/>
<protein>
    <recommendedName>
        <fullName evidence="7">Endonuclease/exonuclease/phosphatase domain-containing protein</fullName>
    </recommendedName>
</protein>
<dbReference type="CDD" id="cd12797">
    <property type="entry name" value="M23_peptidase"/>
    <property type="match status" value="1"/>
</dbReference>
<name>A0A3L8NY68_9ACTN</name>
<feature type="region of interest" description="Disordered" evidence="1">
    <location>
        <begin position="59"/>
        <end position="79"/>
    </location>
</feature>
<dbReference type="InterPro" id="IPR050570">
    <property type="entry name" value="Cell_wall_metabolism_enzyme"/>
</dbReference>
<feature type="chain" id="PRO_5018117538" description="Endonuclease/exonuclease/phosphatase domain-containing protein" evidence="2">
    <location>
        <begin position="36"/>
        <end position="442"/>
    </location>
</feature>
<evidence type="ECO:0008006" key="7">
    <source>
        <dbReference type="Google" id="ProtNLM"/>
    </source>
</evidence>
<feature type="domain" description="Endonuclease/exonuclease/phosphatase" evidence="4">
    <location>
        <begin position="200"/>
        <end position="431"/>
    </location>
</feature>